<reference evidence="3" key="1">
    <citation type="submission" date="2016-03" db="EMBL/GenBank/DDBJ databases">
        <authorList>
            <person name="Guldener U."/>
        </authorList>
    </citation>
    <scope>NUCLEOTIDE SEQUENCE [LARGE SCALE GENOMIC DNA]</scope>
</reference>
<dbReference type="EMBL" id="FJVC01000407">
    <property type="protein sequence ID" value="CZT50055.1"/>
    <property type="molecule type" value="Genomic_DNA"/>
</dbReference>
<name>A0A1E1MMU2_RHYSE</name>
<accession>A0A1E1MMU2</accession>
<protein>
    <submittedName>
        <fullName evidence="2">Uncharacterized protein</fullName>
    </submittedName>
</protein>
<dbReference type="AlphaFoldDB" id="A0A1E1MMU2"/>
<gene>
    <name evidence="2" type="ORF">RSE6_10977</name>
</gene>
<feature type="compositionally biased region" description="Basic and acidic residues" evidence="1">
    <location>
        <begin position="72"/>
        <end position="109"/>
    </location>
</feature>
<feature type="region of interest" description="Disordered" evidence="1">
    <location>
        <begin position="1"/>
        <end position="25"/>
    </location>
</feature>
<evidence type="ECO:0000313" key="3">
    <source>
        <dbReference type="Proteomes" id="UP000177625"/>
    </source>
</evidence>
<organism evidence="2 3">
    <name type="scientific">Rhynchosporium secalis</name>
    <name type="common">Barley scald fungus</name>
    <dbReference type="NCBI Taxonomy" id="38038"/>
    <lineage>
        <taxon>Eukaryota</taxon>
        <taxon>Fungi</taxon>
        <taxon>Dikarya</taxon>
        <taxon>Ascomycota</taxon>
        <taxon>Pezizomycotina</taxon>
        <taxon>Leotiomycetes</taxon>
        <taxon>Helotiales</taxon>
        <taxon>Ploettnerulaceae</taxon>
        <taxon>Rhynchosporium</taxon>
    </lineage>
</organism>
<proteinExistence type="predicted"/>
<evidence type="ECO:0000313" key="2">
    <source>
        <dbReference type="EMBL" id="CZT50055.1"/>
    </source>
</evidence>
<sequence length="109" mass="11708">MAMNITRSGKPHSVEPISPSRGPLPSLGCARAVSHAYLFDNLGALKLMCLFLMFCSAEPFPGGVTKKSGRGRAMDARQRNLEPGRNAEEKKFGLGHGEERGEGGGHNEQ</sequence>
<keyword evidence="3" id="KW-1185">Reference proteome</keyword>
<dbReference type="Proteomes" id="UP000177625">
    <property type="component" value="Unassembled WGS sequence"/>
</dbReference>
<feature type="region of interest" description="Disordered" evidence="1">
    <location>
        <begin position="62"/>
        <end position="109"/>
    </location>
</feature>
<evidence type="ECO:0000256" key="1">
    <source>
        <dbReference type="SAM" id="MobiDB-lite"/>
    </source>
</evidence>